<dbReference type="SUPFAM" id="SSF51735">
    <property type="entry name" value="NAD(P)-binding Rossmann-fold domains"/>
    <property type="match status" value="1"/>
</dbReference>
<dbReference type="Proteomes" id="UP001248581">
    <property type="component" value="Chromosome"/>
</dbReference>
<dbReference type="RefSeq" id="WP_348389048.1">
    <property type="nucleotide sequence ID" value="NZ_CP134146.1"/>
</dbReference>
<organism evidence="2 3">
    <name type="scientific">Thalassotalea nanhaiensis</name>
    <dbReference type="NCBI Taxonomy" id="3065648"/>
    <lineage>
        <taxon>Bacteria</taxon>
        <taxon>Pseudomonadati</taxon>
        <taxon>Pseudomonadota</taxon>
        <taxon>Gammaproteobacteria</taxon>
        <taxon>Alteromonadales</taxon>
        <taxon>Colwelliaceae</taxon>
        <taxon>Thalassotalea</taxon>
    </lineage>
</organism>
<accession>A0ABY9TND1</accession>
<name>A0ABY9TND1_9GAMM</name>
<gene>
    <name evidence="2" type="ORF">RI845_07155</name>
</gene>
<dbReference type="PANTHER" id="PTHR14097:SF7">
    <property type="entry name" value="OXIDOREDUCTASE HTATIP2"/>
    <property type="match status" value="1"/>
</dbReference>
<sequence>MKSVLLFGASGLTGQHCLQLLLENSHYNRVVIAVRSYLDIEHEKLSQVIVNFDDINSNEDLFAVDEVFCCLGTTIKEAGSRTAFTNIDHNLVVNIAKLAKKHAVNKFLVISALGANPKSKSFYNQTKGKMETAIKTLNLNTTFVFRPSLLLGERKEFRLLEHFTAIACKVFSFVFIGPLKSVKPIEAFVLAKAMITVANKETASKSFQVIENQAIKDV</sequence>
<dbReference type="PANTHER" id="PTHR14097">
    <property type="entry name" value="OXIDOREDUCTASE HTATIP2"/>
    <property type="match status" value="1"/>
</dbReference>
<evidence type="ECO:0000313" key="2">
    <source>
        <dbReference type="EMBL" id="WNC69906.1"/>
    </source>
</evidence>
<evidence type="ECO:0000259" key="1">
    <source>
        <dbReference type="Pfam" id="PF13460"/>
    </source>
</evidence>
<protein>
    <submittedName>
        <fullName evidence="2">NAD(P)H-binding protein</fullName>
    </submittedName>
</protein>
<keyword evidence="3" id="KW-1185">Reference proteome</keyword>
<dbReference type="InterPro" id="IPR036291">
    <property type="entry name" value="NAD(P)-bd_dom_sf"/>
</dbReference>
<feature type="domain" description="NAD(P)-binding" evidence="1">
    <location>
        <begin position="8"/>
        <end position="160"/>
    </location>
</feature>
<proteinExistence type="predicted"/>
<dbReference type="Gene3D" id="3.40.50.720">
    <property type="entry name" value="NAD(P)-binding Rossmann-like Domain"/>
    <property type="match status" value="1"/>
</dbReference>
<reference evidence="3" key="1">
    <citation type="submission" date="2023-09" db="EMBL/GenBank/DDBJ databases">
        <authorList>
            <person name="Li S."/>
            <person name="Li X."/>
            <person name="Zhang C."/>
            <person name="Zhao Z."/>
        </authorList>
    </citation>
    <scope>NUCLEOTIDE SEQUENCE [LARGE SCALE GENOMIC DNA]</scope>
    <source>
        <strain evidence="3">SQ345</strain>
    </source>
</reference>
<dbReference type="Pfam" id="PF13460">
    <property type="entry name" value="NAD_binding_10"/>
    <property type="match status" value="1"/>
</dbReference>
<dbReference type="InterPro" id="IPR016040">
    <property type="entry name" value="NAD(P)-bd_dom"/>
</dbReference>
<dbReference type="EMBL" id="CP134146">
    <property type="protein sequence ID" value="WNC69906.1"/>
    <property type="molecule type" value="Genomic_DNA"/>
</dbReference>
<evidence type="ECO:0000313" key="3">
    <source>
        <dbReference type="Proteomes" id="UP001248581"/>
    </source>
</evidence>